<accession>A0A1R3HDN2</accession>
<evidence type="ECO:0000313" key="1">
    <source>
        <dbReference type="EMBL" id="OMO68425.1"/>
    </source>
</evidence>
<protein>
    <submittedName>
        <fullName evidence="1">Uncharacterized protein</fullName>
    </submittedName>
</protein>
<proteinExistence type="predicted"/>
<dbReference type="AlphaFoldDB" id="A0A1R3HDN2"/>
<sequence>MASLTMTMGYLLPFREEARWS</sequence>
<name>A0A1R3HDN2_COCAP</name>
<reference evidence="1 2" key="1">
    <citation type="submission" date="2013-09" db="EMBL/GenBank/DDBJ databases">
        <title>Corchorus capsularis genome sequencing.</title>
        <authorList>
            <person name="Alam M."/>
            <person name="Haque M.S."/>
            <person name="Islam M.S."/>
            <person name="Emdad E.M."/>
            <person name="Islam M.M."/>
            <person name="Ahmed B."/>
            <person name="Halim A."/>
            <person name="Hossen Q.M.M."/>
            <person name="Hossain M.Z."/>
            <person name="Ahmed R."/>
            <person name="Khan M.M."/>
            <person name="Islam R."/>
            <person name="Rashid M.M."/>
            <person name="Khan S.A."/>
            <person name="Rahman M.S."/>
            <person name="Alam M."/>
        </authorList>
    </citation>
    <scope>NUCLEOTIDE SEQUENCE [LARGE SCALE GENOMIC DNA]</scope>
    <source>
        <strain evidence="2">cv. CVL-1</strain>
        <tissue evidence="1">Whole seedling</tissue>
    </source>
</reference>
<dbReference type="EMBL" id="AWWV01012204">
    <property type="protein sequence ID" value="OMO68425.1"/>
    <property type="molecule type" value="Genomic_DNA"/>
</dbReference>
<dbReference type="Proteomes" id="UP000188268">
    <property type="component" value="Unassembled WGS sequence"/>
</dbReference>
<evidence type="ECO:0000313" key="2">
    <source>
        <dbReference type="Proteomes" id="UP000188268"/>
    </source>
</evidence>
<organism evidence="1 2">
    <name type="scientific">Corchorus capsularis</name>
    <name type="common">Jute</name>
    <dbReference type="NCBI Taxonomy" id="210143"/>
    <lineage>
        <taxon>Eukaryota</taxon>
        <taxon>Viridiplantae</taxon>
        <taxon>Streptophyta</taxon>
        <taxon>Embryophyta</taxon>
        <taxon>Tracheophyta</taxon>
        <taxon>Spermatophyta</taxon>
        <taxon>Magnoliopsida</taxon>
        <taxon>eudicotyledons</taxon>
        <taxon>Gunneridae</taxon>
        <taxon>Pentapetalae</taxon>
        <taxon>rosids</taxon>
        <taxon>malvids</taxon>
        <taxon>Malvales</taxon>
        <taxon>Malvaceae</taxon>
        <taxon>Grewioideae</taxon>
        <taxon>Apeibeae</taxon>
        <taxon>Corchorus</taxon>
    </lineage>
</organism>
<dbReference type="Gramene" id="OMO68425">
    <property type="protein sequence ID" value="OMO68425"/>
    <property type="gene ID" value="CCACVL1_19960"/>
</dbReference>
<gene>
    <name evidence="1" type="ORF">CCACVL1_19960</name>
</gene>
<comment type="caution">
    <text evidence="1">The sequence shown here is derived from an EMBL/GenBank/DDBJ whole genome shotgun (WGS) entry which is preliminary data.</text>
</comment>
<keyword evidence="2" id="KW-1185">Reference proteome</keyword>